<feature type="region of interest" description="Disordered" evidence="1">
    <location>
        <begin position="69"/>
        <end position="90"/>
    </location>
</feature>
<feature type="compositionally biased region" description="Polar residues" evidence="1">
    <location>
        <begin position="193"/>
        <end position="205"/>
    </location>
</feature>
<reference evidence="2 3" key="1">
    <citation type="journal article" date="2010" name="Proc. Natl. Acad. Sci. U.S.A.">
        <title>Insights into evolution of multicellular fungi from the assembled chromosomes of the mushroom Coprinopsis cinerea (Coprinus cinereus).</title>
        <authorList>
            <person name="Stajich J.E."/>
            <person name="Wilke S.K."/>
            <person name="Ahren D."/>
            <person name="Au C.H."/>
            <person name="Birren B.W."/>
            <person name="Borodovsky M."/>
            <person name="Burns C."/>
            <person name="Canback B."/>
            <person name="Casselton L.A."/>
            <person name="Cheng C.K."/>
            <person name="Deng J."/>
            <person name="Dietrich F.S."/>
            <person name="Fargo D.C."/>
            <person name="Farman M.L."/>
            <person name="Gathman A.C."/>
            <person name="Goldberg J."/>
            <person name="Guigo R."/>
            <person name="Hoegger P.J."/>
            <person name="Hooker J.B."/>
            <person name="Huggins A."/>
            <person name="James T.Y."/>
            <person name="Kamada T."/>
            <person name="Kilaru S."/>
            <person name="Kodira C."/>
            <person name="Kues U."/>
            <person name="Kupfer D."/>
            <person name="Kwan H.S."/>
            <person name="Lomsadze A."/>
            <person name="Li W."/>
            <person name="Lilly W.W."/>
            <person name="Ma L.J."/>
            <person name="Mackey A.J."/>
            <person name="Manning G."/>
            <person name="Martin F."/>
            <person name="Muraguchi H."/>
            <person name="Natvig D.O."/>
            <person name="Palmerini H."/>
            <person name="Ramesh M.A."/>
            <person name="Rehmeyer C.J."/>
            <person name="Roe B.A."/>
            <person name="Shenoy N."/>
            <person name="Stanke M."/>
            <person name="Ter-Hovhannisyan V."/>
            <person name="Tunlid A."/>
            <person name="Velagapudi R."/>
            <person name="Vision T.J."/>
            <person name="Zeng Q."/>
            <person name="Zolan M.E."/>
            <person name="Pukkila P.J."/>
        </authorList>
    </citation>
    <scope>NUCLEOTIDE SEQUENCE [LARGE SCALE GENOMIC DNA]</scope>
    <source>
        <strain evidence="3">Okayama-7 / 130 / ATCC MYA-4618 / FGSC 9003</strain>
    </source>
</reference>
<proteinExistence type="predicted"/>
<dbReference type="Proteomes" id="UP000001861">
    <property type="component" value="Unassembled WGS sequence"/>
</dbReference>
<dbReference type="HOGENOM" id="CLU_818942_0_0_1"/>
<evidence type="ECO:0000313" key="2">
    <source>
        <dbReference type="EMBL" id="EAU81892.2"/>
    </source>
</evidence>
<dbReference type="GeneID" id="6016536"/>
<evidence type="ECO:0000313" key="3">
    <source>
        <dbReference type="Proteomes" id="UP000001861"/>
    </source>
</evidence>
<dbReference type="AlphaFoldDB" id="A8PA64"/>
<evidence type="ECO:0000256" key="1">
    <source>
        <dbReference type="SAM" id="MobiDB-lite"/>
    </source>
</evidence>
<organism evidence="2 3">
    <name type="scientific">Coprinopsis cinerea (strain Okayama-7 / 130 / ATCC MYA-4618 / FGSC 9003)</name>
    <name type="common">Inky cap fungus</name>
    <name type="synonym">Hormographiella aspergillata</name>
    <dbReference type="NCBI Taxonomy" id="240176"/>
    <lineage>
        <taxon>Eukaryota</taxon>
        <taxon>Fungi</taxon>
        <taxon>Dikarya</taxon>
        <taxon>Basidiomycota</taxon>
        <taxon>Agaricomycotina</taxon>
        <taxon>Agaricomycetes</taxon>
        <taxon>Agaricomycetidae</taxon>
        <taxon>Agaricales</taxon>
        <taxon>Agaricineae</taxon>
        <taxon>Psathyrellaceae</taxon>
        <taxon>Coprinopsis</taxon>
    </lineage>
</organism>
<dbReference type="VEuPathDB" id="FungiDB:CC1G_06103"/>
<comment type="caution">
    <text evidence="2">The sequence shown here is derived from an EMBL/GenBank/DDBJ whole genome shotgun (WGS) entry which is preliminary data.</text>
</comment>
<feature type="compositionally biased region" description="Pro residues" evidence="1">
    <location>
        <begin position="170"/>
        <end position="189"/>
    </location>
</feature>
<dbReference type="KEGG" id="cci:CC1G_06103"/>
<accession>A8PA64</accession>
<dbReference type="InParanoid" id="A8PA64"/>
<keyword evidence="3" id="KW-1185">Reference proteome</keyword>
<protein>
    <submittedName>
        <fullName evidence="2">Uncharacterized protein</fullName>
    </submittedName>
</protein>
<dbReference type="EMBL" id="AACS02000002">
    <property type="protein sequence ID" value="EAU81892.2"/>
    <property type="molecule type" value="Genomic_DNA"/>
</dbReference>
<sequence length="344" mass="38273">MPLSSHPTSLLQCDSLEQSMALRSLPNKAQDQTLFVEQRPSSHLERLRCPARPRGSSSCVTTSSLCKDRERVPGRPSTPRQSMRERACDDEHGPSIEFEEETFHNEKPVPAPVPVDYPLKMDRKTREDYTYARNLHSLTTMFSRPKIGRTDHNVAAGTQGQLPLLAHLPSPVPPNTPPPRTLPVPPLTHPAPSHSSSQSLQNAAERSQAFAQARGENIARTNEVAFQLGATILQSFELVQTLIELQNNQKSLDEGISENTTVLEEHFRNYPEAERLSSMLDAFLHHQTLGAIVNPRAPSQTQSNQATVPLSSRLSVCQVRRLGFAYSTNPAAVAKHVQEMWPYT</sequence>
<name>A8PA64_COPC7</name>
<dbReference type="RefSeq" id="XP_001839913.2">
    <property type="nucleotide sequence ID" value="XM_001839861.2"/>
</dbReference>
<feature type="region of interest" description="Disordered" evidence="1">
    <location>
        <begin position="169"/>
        <end position="211"/>
    </location>
</feature>
<gene>
    <name evidence="2" type="ORF">CC1G_06103</name>
</gene>